<dbReference type="OrthoDB" id="270720at2759"/>
<name>D8M2J7_BLAHO</name>
<feature type="region of interest" description="Disordered" evidence="2">
    <location>
        <begin position="221"/>
        <end position="246"/>
    </location>
</feature>
<evidence type="ECO:0000313" key="4">
    <source>
        <dbReference type="Proteomes" id="UP000008312"/>
    </source>
</evidence>
<dbReference type="SMART" id="SM00698">
    <property type="entry name" value="MORN"/>
    <property type="match status" value="2"/>
</dbReference>
<protein>
    <submittedName>
        <fullName evidence="3">Uncharacterized protein</fullName>
    </submittedName>
</protein>
<dbReference type="EMBL" id="FN668649">
    <property type="protein sequence ID" value="CBK22286.2"/>
    <property type="molecule type" value="Genomic_DNA"/>
</dbReference>
<dbReference type="RefSeq" id="XP_012896334.1">
    <property type="nucleotide sequence ID" value="XM_013040880.1"/>
</dbReference>
<dbReference type="SUPFAM" id="SSF82185">
    <property type="entry name" value="Histone H3 K4-specific methyltransferase SET7/9 N-terminal domain"/>
    <property type="match status" value="1"/>
</dbReference>
<keyword evidence="4" id="KW-1185">Reference proteome</keyword>
<evidence type="ECO:0000313" key="3">
    <source>
        <dbReference type="EMBL" id="CBK22286.2"/>
    </source>
</evidence>
<organism evidence="3">
    <name type="scientific">Blastocystis hominis</name>
    <dbReference type="NCBI Taxonomy" id="12968"/>
    <lineage>
        <taxon>Eukaryota</taxon>
        <taxon>Sar</taxon>
        <taxon>Stramenopiles</taxon>
        <taxon>Bigyra</taxon>
        <taxon>Opalozoa</taxon>
        <taxon>Opalinata</taxon>
        <taxon>Blastocystidae</taxon>
        <taxon>Blastocystis</taxon>
    </lineage>
</organism>
<dbReference type="PANTHER" id="PTHR43215">
    <property type="entry name" value="RADIAL SPOKE HEAD 1 HOMOLOG"/>
    <property type="match status" value="1"/>
</dbReference>
<dbReference type="InParanoid" id="D8M2J7"/>
<sequence>MRLYKREFCQSILKRYIEYYGMNRSICDCCHTSDRTIYSCEGCCHRCCFNCFKKKSSVCPVCNKERGNLINDENMNTILSVLVTSRPIDVIINNSNKYCFLSDVMRYFIILMNAVNNCSIRDCLLLYFIIDKIDSSLFSKCIWRVPQKIINSKYRFHDIIEVLRPGISIEEGNSSFGKAFYNELYQLPGVSLPHQEIEPIIDLSMLDTPSNADIDSSLISDSNSFSSAQSHSDDQNQDIDSAPSSPIDPAQARFLFTRGTLFSRYGALRDERVVIFSKRTDPSSGQMQLFSIVRDDHYCYFGWFVDIKAITGIGYLFNGDGSYYRGEFVGGEKNGYGEFYYENGSHYNGFWRRNIKQGNGRFYFNKELYYIGKWDNNKMIECELQFLLQISDSAHVYQYMRSNNDHIFFKQSQFSTHRFY</sequence>
<dbReference type="GeneID" id="24922555"/>
<reference evidence="3" key="1">
    <citation type="submission" date="2010-02" db="EMBL/GenBank/DDBJ databases">
        <title>Sequencing and annotation of the Blastocystis hominis genome.</title>
        <authorList>
            <person name="Wincker P."/>
        </authorList>
    </citation>
    <scope>NUCLEOTIDE SEQUENCE</scope>
    <source>
        <strain evidence="3">Singapore isolate B</strain>
    </source>
</reference>
<dbReference type="Gene3D" id="2.20.110.10">
    <property type="entry name" value="Histone H3 K4-specific methyltransferase SET7/9 N-terminal domain"/>
    <property type="match status" value="1"/>
</dbReference>
<keyword evidence="1" id="KW-0677">Repeat</keyword>
<dbReference type="Proteomes" id="UP000008312">
    <property type="component" value="Unassembled WGS sequence"/>
</dbReference>
<evidence type="ECO:0000256" key="2">
    <source>
        <dbReference type="SAM" id="MobiDB-lite"/>
    </source>
</evidence>
<accession>D8M2J7</accession>
<dbReference type="AlphaFoldDB" id="D8M2J7"/>
<gene>
    <name evidence="3" type="ORF">GSBLH_T00006431001</name>
</gene>
<evidence type="ECO:0000256" key="1">
    <source>
        <dbReference type="ARBA" id="ARBA00022737"/>
    </source>
</evidence>
<dbReference type="InterPro" id="IPR003409">
    <property type="entry name" value="MORN"/>
</dbReference>
<proteinExistence type="predicted"/>
<dbReference type="PANTHER" id="PTHR43215:SF14">
    <property type="entry name" value="RADIAL SPOKE HEAD 1 HOMOLOG"/>
    <property type="match status" value="1"/>
</dbReference>